<accession>A0A5C1QSG3</accession>
<dbReference type="EMBL" id="CP036150">
    <property type="protein sequence ID" value="QEN09594.1"/>
    <property type="molecule type" value="Genomic_DNA"/>
</dbReference>
<dbReference type="InterPro" id="IPR025641">
    <property type="entry name" value="DUF4340"/>
</dbReference>
<dbReference type="Proteomes" id="UP000324209">
    <property type="component" value="Chromosome"/>
</dbReference>
<proteinExistence type="predicted"/>
<evidence type="ECO:0000313" key="4">
    <source>
        <dbReference type="Proteomes" id="UP000324209"/>
    </source>
</evidence>
<evidence type="ECO:0000256" key="1">
    <source>
        <dbReference type="SAM" id="Phobius"/>
    </source>
</evidence>
<keyword evidence="1" id="KW-1133">Transmembrane helix</keyword>
<feature type="domain" description="DUF4340" evidence="2">
    <location>
        <begin position="89"/>
        <end position="249"/>
    </location>
</feature>
<dbReference type="OrthoDB" id="9768524at2"/>
<dbReference type="AlphaFoldDB" id="A0A5C1QSG3"/>
<organism evidence="3 4">
    <name type="scientific">Oceanispirochaeta crateris</name>
    <dbReference type="NCBI Taxonomy" id="2518645"/>
    <lineage>
        <taxon>Bacteria</taxon>
        <taxon>Pseudomonadati</taxon>
        <taxon>Spirochaetota</taxon>
        <taxon>Spirochaetia</taxon>
        <taxon>Spirochaetales</taxon>
        <taxon>Spirochaetaceae</taxon>
        <taxon>Oceanispirochaeta</taxon>
    </lineage>
</organism>
<dbReference type="Pfam" id="PF14238">
    <property type="entry name" value="DUF4340"/>
    <property type="match status" value="1"/>
</dbReference>
<dbReference type="RefSeq" id="WP_149487668.1">
    <property type="nucleotide sequence ID" value="NZ_CP036150.1"/>
</dbReference>
<keyword evidence="4" id="KW-1185">Reference proteome</keyword>
<gene>
    <name evidence="3" type="ORF">EXM22_16990</name>
</gene>
<dbReference type="KEGG" id="ock:EXM22_16990"/>
<name>A0A5C1QSG3_9SPIO</name>
<feature type="transmembrane region" description="Helical" evidence="1">
    <location>
        <begin position="7"/>
        <end position="25"/>
    </location>
</feature>
<keyword evidence="1" id="KW-0472">Membrane</keyword>
<evidence type="ECO:0000313" key="3">
    <source>
        <dbReference type="EMBL" id="QEN09594.1"/>
    </source>
</evidence>
<protein>
    <submittedName>
        <fullName evidence="3">DUF4340 domain-containing protein</fullName>
    </submittedName>
</protein>
<keyword evidence="1" id="KW-0812">Transmembrane</keyword>
<reference evidence="3 4" key="1">
    <citation type="submission" date="2019-02" db="EMBL/GenBank/DDBJ databases">
        <title>Complete Genome Sequence and Methylome Analysis of free living Spirochaetas.</title>
        <authorList>
            <person name="Fomenkov A."/>
            <person name="Dubinina G."/>
            <person name="Leshcheva N."/>
            <person name="Mikheeva N."/>
            <person name="Grabovich M."/>
            <person name="Vincze T."/>
            <person name="Roberts R.J."/>
        </authorList>
    </citation>
    <scope>NUCLEOTIDE SEQUENCE [LARGE SCALE GENOMIC DNA]</scope>
    <source>
        <strain evidence="3 4">K2</strain>
    </source>
</reference>
<sequence>MNYKKGIFINLILVLLSGVILFFLYRPAPVKDEVPLKTEEIQLLNYNVADVAAVALIHDDVRFGLIHKDGNISLQPSAEDPLPSQELMQSYLYSVSKLTALSRIEYPEDESPNFGLDNPRSRMTLILKDGNKVRLFLGSQSPLKDAWYCKAEDGEDIYLLSDETARLFLAEPQDFVSKSILPRVDLKELNSLERLTLSFRGNDPPSYSVENRGDFIFRLVSPVETSIDYESVLSSLIFPILSLNPEEWIDGEVDLPDTSDLLLDAVIDGKSYRISFYKADEDGYFLQSRGTEGIFRISEEALPFLHVHYLDLMNDSIYHSNVSEIREIIVSDRENQKDYNIRVTGDSVQIQGDINGFKAGYSEMMTLFDVLLNTGLARELDSLRELSVDAPVSFSVQIYKKNGSIDQLDFLDLMGKEGEQILFVNGKAAFSTYYKTVLEIRNTLEKLVQKDGE</sequence>
<evidence type="ECO:0000259" key="2">
    <source>
        <dbReference type="Pfam" id="PF14238"/>
    </source>
</evidence>